<dbReference type="PANTHER" id="PTHR32063:SF0">
    <property type="entry name" value="SWARMING MOTILITY PROTEIN SWRC"/>
    <property type="match status" value="1"/>
</dbReference>
<feature type="transmembrane region" description="Helical" evidence="1">
    <location>
        <begin position="560"/>
        <end position="579"/>
    </location>
</feature>
<dbReference type="SUPFAM" id="SSF82693">
    <property type="entry name" value="Multidrug efflux transporter AcrB pore domain, PN1, PN2, PC1 and PC2 subdomains"/>
    <property type="match status" value="2"/>
</dbReference>
<dbReference type="Gene3D" id="3.30.2090.10">
    <property type="entry name" value="Multidrug efflux transporter AcrB TolC docking domain, DN and DC subdomains"/>
    <property type="match status" value="2"/>
</dbReference>
<dbReference type="Gene3D" id="1.20.1640.10">
    <property type="entry name" value="Multidrug efflux transporter AcrB transmembrane domain"/>
    <property type="match status" value="4"/>
</dbReference>
<dbReference type="Gene3D" id="3.30.70.1430">
    <property type="entry name" value="Multidrug efflux transporter AcrB pore domain"/>
    <property type="match status" value="2"/>
</dbReference>
<dbReference type="EMBL" id="CABL01000008">
    <property type="protein sequence ID" value="CBH75355.1"/>
    <property type="molecule type" value="Genomic_DNA"/>
</dbReference>
<dbReference type="PRINTS" id="PR00702">
    <property type="entry name" value="ACRIFLAVINRP"/>
</dbReference>
<keyword evidence="1" id="KW-0812">Transmembrane</keyword>
<keyword evidence="1" id="KW-0472">Membrane</keyword>
<feature type="transmembrane region" description="Helical" evidence="1">
    <location>
        <begin position="322"/>
        <end position="342"/>
    </location>
</feature>
<evidence type="ECO:0000256" key="1">
    <source>
        <dbReference type="SAM" id="Phobius"/>
    </source>
</evidence>
<dbReference type="InterPro" id="IPR027463">
    <property type="entry name" value="AcrB_DN_DC_subdom"/>
</dbReference>
<dbReference type="InterPro" id="IPR001036">
    <property type="entry name" value="Acrflvin-R"/>
</dbReference>
<dbReference type="GO" id="GO:0005886">
    <property type="term" value="C:plasma membrane"/>
    <property type="evidence" value="ECO:0007669"/>
    <property type="project" value="TreeGrafter"/>
</dbReference>
<reference evidence="2" key="1">
    <citation type="submission" date="2009-10" db="EMBL/GenBank/DDBJ databases">
        <title>Diversity of trophic interactions inside an arsenic-rich microbial ecosystem.</title>
        <authorList>
            <person name="Bertin P.N."/>
            <person name="Heinrich-Salmeron A."/>
            <person name="Pelletier E."/>
            <person name="Goulhen-Chollet F."/>
            <person name="Arsene-Ploetze F."/>
            <person name="Gallien S."/>
            <person name="Calteau A."/>
            <person name="Vallenet D."/>
            <person name="Casiot C."/>
            <person name="Chane-Woon-Ming B."/>
            <person name="Giloteaux L."/>
            <person name="Barakat M."/>
            <person name="Bonnefoy V."/>
            <person name="Bruneel O."/>
            <person name="Chandler M."/>
            <person name="Cleiss J."/>
            <person name="Duran R."/>
            <person name="Elbaz-Poulichet F."/>
            <person name="Fonknechten N."/>
            <person name="Lauga B."/>
            <person name="Mornico D."/>
            <person name="Ortet P."/>
            <person name="Schaeffer C."/>
            <person name="Siguier P."/>
            <person name="Alexander Thil Smith A."/>
            <person name="Van Dorsselaer A."/>
            <person name="Weissenbach J."/>
            <person name="Medigue C."/>
            <person name="Le Paslier D."/>
        </authorList>
    </citation>
    <scope>NUCLEOTIDE SEQUENCE</scope>
</reference>
<dbReference type="SUPFAM" id="SSF82714">
    <property type="entry name" value="Multidrug efflux transporter AcrB TolC docking domain, DN and DC subdomains"/>
    <property type="match status" value="2"/>
</dbReference>
<evidence type="ECO:0008006" key="3">
    <source>
        <dbReference type="Google" id="ProtNLM"/>
    </source>
</evidence>
<dbReference type="AlphaFoldDB" id="E6PFW8"/>
<keyword evidence="1" id="KW-1133">Transmembrane helix</keyword>
<feature type="transmembrane region" description="Helical" evidence="1">
    <location>
        <begin position="1094"/>
        <end position="1114"/>
    </location>
</feature>
<protein>
    <recommendedName>
        <fullName evidence="3">Multidrug resistance protein MdtC</fullName>
    </recommendedName>
</protein>
<feature type="transmembrane region" description="Helical" evidence="1">
    <location>
        <begin position="1014"/>
        <end position="1037"/>
    </location>
</feature>
<gene>
    <name evidence="2" type="ORF">CARN1_1372</name>
</gene>
<organism evidence="2">
    <name type="scientific">mine drainage metagenome</name>
    <dbReference type="NCBI Taxonomy" id="410659"/>
    <lineage>
        <taxon>unclassified sequences</taxon>
        <taxon>metagenomes</taxon>
        <taxon>ecological metagenomes</taxon>
    </lineage>
</organism>
<feature type="transmembrane region" description="Helical" evidence="1">
    <location>
        <begin position="452"/>
        <end position="478"/>
    </location>
</feature>
<proteinExistence type="predicted"/>
<feature type="transmembrane region" description="Helical" evidence="1">
    <location>
        <begin position="499"/>
        <end position="516"/>
    </location>
</feature>
<dbReference type="PANTHER" id="PTHR32063">
    <property type="match status" value="1"/>
</dbReference>
<dbReference type="Gene3D" id="3.30.70.1320">
    <property type="entry name" value="Multidrug efflux transporter AcrB pore domain like"/>
    <property type="match status" value="1"/>
</dbReference>
<sequence length="1141" mass="121471">MVTAAIFIALAIAGAIAFSRIGRSANPPGTDYPLVIVAAGYPGASPQTMEKLVVKPIEDQLVGTQNMDQITATTQEGSAVVLVRFKLGTNLDIAAIDVQRRVDTARVYMPADMDPPSVQRNGASQPLLDLALSSSTLSPMQLADLTTNQIEPMLQEIPNVQTVDVYGLATRQFNVRPNPAALDGLGATLGDVFNAVAGNNANLPGGLLEQPTREATVSIRSGIDNASDIAGIPLVIPGISNRNLRVGDVATVDDGHIEMRSISHYNGQPRLYVSLGRALGADEITTTQVARAHIKEIEKQFPQITFHEIDAPADFTQKSLVGVWQSLFEGVVLTAIVMMLFLHAWRNAAVVMISIPTSILSTFVLMNAFGFHIDSMSMMGLALIIGILVDDSIVVLENITRHREMGKDSHAAAIDGRTEIGGAAIAITMVDVVVFLPIAFLPGIVGAYLKEYAAVVVIATLFSLLVSFTLTPLLAAYWSVKKIEKEPPRWLAALDTRRAHFSVFIAAVLLFALGAIFRATILNVFGVFALALLLLNLFVHRYTTVLDLYRTRLLPAALRHGSFVAFVCAVLLVNALSLVGSGKNAIGIDAVVLLGTLAAYGFAALLRQRAAIRPWLRGIASLGSHRPTAIATLILPPVLAMAMVALGGINFDFVPAEQTGHIRMTLAYTPGTPIGVTAKGVDAIERAVMKLRGVKSVSSTVGRMPSGWGSLTGGNYAQLDAEMHAADRGNTNATIAKIRPFAALAPGGDFQVAGDTGSGSGQPIFYAVQGPDNEIDAAAEKVANVLRETKGSVNVQTSAEVAAPELRVAIERGKAILLGISPAAAAEAARIAIAGAVATRVRTPNGLIDVYVQFPKADRSTLAQLENVKVRASDGTLVPLGDVARFRWTKAPTKIERYDRQRVVNVLGDILPGYALGAVVSPLEKKLHEPGFLPAGVHLKAQGDTQFLSETLVNMGIALLTSFGLVYLLMVILYGNLLEPLIVMFSVPVAIVGALMLLAFMGHLPGELGQSLNIISMLGIVMLFGLVAKNGILLVDYSNTLCKRGMRVREAVLEAAATRFRPILMTTAAMIFGMLPLALGFAEGAEWRQAMGTVIIGGLLSSLVLTLFLVPMIYNTWMGALERRADRRAVRAELSPVGATH</sequence>
<accession>E6PFW8</accession>
<name>E6PFW8_9ZZZZ</name>
<dbReference type="GO" id="GO:0042910">
    <property type="term" value="F:xenobiotic transmembrane transporter activity"/>
    <property type="evidence" value="ECO:0007669"/>
    <property type="project" value="TreeGrafter"/>
</dbReference>
<dbReference type="Gene3D" id="3.30.70.1440">
    <property type="entry name" value="Multidrug efflux transporter AcrB pore domain"/>
    <property type="match status" value="1"/>
</dbReference>
<feature type="transmembrane region" description="Helical" evidence="1">
    <location>
        <begin position="349"/>
        <end position="373"/>
    </location>
</feature>
<feature type="transmembrane region" description="Helical" evidence="1">
    <location>
        <begin position="627"/>
        <end position="649"/>
    </location>
</feature>
<dbReference type="SUPFAM" id="SSF82866">
    <property type="entry name" value="Multidrug efflux transporter AcrB transmembrane domain"/>
    <property type="match status" value="2"/>
</dbReference>
<feature type="transmembrane region" description="Helical" evidence="1">
    <location>
        <begin position="379"/>
        <end position="399"/>
    </location>
</feature>
<feature type="transmembrane region" description="Helical" evidence="1">
    <location>
        <begin position="981"/>
        <end position="1002"/>
    </location>
</feature>
<feature type="transmembrane region" description="Helical" evidence="1">
    <location>
        <begin position="522"/>
        <end position="539"/>
    </location>
</feature>
<feature type="transmembrane region" description="Helical" evidence="1">
    <location>
        <begin position="420"/>
        <end position="440"/>
    </location>
</feature>
<evidence type="ECO:0000313" key="2">
    <source>
        <dbReference type="EMBL" id="CBH75355.1"/>
    </source>
</evidence>
<feature type="transmembrane region" description="Helical" evidence="1">
    <location>
        <begin position="1063"/>
        <end position="1082"/>
    </location>
</feature>
<feature type="transmembrane region" description="Helical" evidence="1">
    <location>
        <begin position="585"/>
        <end position="606"/>
    </location>
</feature>
<feature type="transmembrane region" description="Helical" evidence="1">
    <location>
        <begin position="952"/>
        <end position="974"/>
    </location>
</feature>
<dbReference type="Pfam" id="PF00873">
    <property type="entry name" value="ACR_tran"/>
    <property type="match status" value="2"/>
</dbReference>
<comment type="caution">
    <text evidence="2">The sequence shown here is derived from an EMBL/GenBank/DDBJ whole genome shotgun (WGS) entry which is preliminary data.</text>
</comment>